<evidence type="ECO:0000256" key="3">
    <source>
        <dbReference type="RuleBase" id="RU003694"/>
    </source>
</evidence>
<dbReference type="SUPFAM" id="SSF53901">
    <property type="entry name" value="Thiolase-like"/>
    <property type="match status" value="2"/>
</dbReference>
<accession>A0ABX8ULM5</accession>
<gene>
    <name evidence="5" type="ORF">KZJ38_06230</name>
</gene>
<evidence type="ECO:0000259" key="4">
    <source>
        <dbReference type="PROSITE" id="PS52004"/>
    </source>
</evidence>
<dbReference type="InterPro" id="IPR014031">
    <property type="entry name" value="Ketoacyl_synth_C"/>
</dbReference>
<dbReference type="InterPro" id="IPR018201">
    <property type="entry name" value="Ketoacyl_synth_AS"/>
</dbReference>
<dbReference type="Gene3D" id="3.40.47.10">
    <property type="match status" value="1"/>
</dbReference>
<proteinExistence type="inferred from homology"/>
<dbReference type="PANTHER" id="PTHR11712">
    <property type="entry name" value="POLYKETIDE SYNTHASE-RELATED"/>
    <property type="match status" value="1"/>
</dbReference>
<name>A0ABX8ULM5_9BURK</name>
<reference evidence="5 6" key="1">
    <citation type="submission" date="2021-07" db="EMBL/GenBank/DDBJ databases">
        <title>Paraburkholderia edwinii protects Aspergillus sp. from phenazines by acting as a toxin sponge.</title>
        <authorList>
            <person name="Dahlstrom K.M."/>
            <person name="Newman D.K."/>
        </authorList>
    </citation>
    <scope>NUCLEOTIDE SEQUENCE [LARGE SCALE GENOMIC DNA]</scope>
    <source>
        <strain evidence="5 6">Pe01</strain>
    </source>
</reference>
<evidence type="ECO:0000313" key="6">
    <source>
        <dbReference type="Proteomes" id="UP000826462"/>
    </source>
</evidence>
<dbReference type="PROSITE" id="PS52004">
    <property type="entry name" value="KS3_2"/>
    <property type="match status" value="1"/>
</dbReference>
<feature type="domain" description="Ketosynthase family 3 (KS3)" evidence="4">
    <location>
        <begin position="1"/>
        <end position="405"/>
    </location>
</feature>
<dbReference type="SMART" id="SM00825">
    <property type="entry name" value="PKS_KS"/>
    <property type="match status" value="1"/>
</dbReference>
<comment type="similarity">
    <text evidence="1 3">Belongs to the thiolase-like superfamily. Beta-ketoacyl-ACP synthases family.</text>
</comment>
<dbReference type="InterPro" id="IPR014030">
    <property type="entry name" value="Ketoacyl_synth_N"/>
</dbReference>
<dbReference type="NCBIfam" id="NF006618">
    <property type="entry name" value="PRK09185.1"/>
    <property type="match status" value="1"/>
</dbReference>
<keyword evidence="6" id="KW-1185">Reference proteome</keyword>
<dbReference type="RefSeq" id="WP_219799261.1">
    <property type="nucleotide sequence ID" value="NZ_CP080095.1"/>
</dbReference>
<evidence type="ECO:0000256" key="1">
    <source>
        <dbReference type="ARBA" id="ARBA00008467"/>
    </source>
</evidence>
<dbReference type="InterPro" id="IPR020841">
    <property type="entry name" value="PKS_Beta-ketoAc_synthase_dom"/>
</dbReference>
<dbReference type="PROSITE" id="PS00606">
    <property type="entry name" value="KS3_1"/>
    <property type="match status" value="1"/>
</dbReference>
<evidence type="ECO:0000313" key="5">
    <source>
        <dbReference type="EMBL" id="QYD69928.1"/>
    </source>
</evidence>
<organism evidence="5 6">
    <name type="scientific">Paraburkholderia edwinii</name>
    <dbReference type="NCBI Taxonomy" id="2861782"/>
    <lineage>
        <taxon>Bacteria</taxon>
        <taxon>Pseudomonadati</taxon>
        <taxon>Pseudomonadota</taxon>
        <taxon>Betaproteobacteria</taxon>
        <taxon>Burkholderiales</taxon>
        <taxon>Burkholderiaceae</taxon>
        <taxon>Paraburkholderia</taxon>
    </lineage>
</organism>
<dbReference type="InterPro" id="IPR000794">
    <property type="entry name" value="Beta-ketoacyl_synthase"/>
</dbReference>
<evidence type="ECO:0000256" key="2">
    <source>
        <dbReference type="ARBA" id="ARBA00022679"/>
    </source>
</evidence>
<keyword evidence="2 3" id="KW-0808">Transferase</keyword>
<dbReference type="Pfam" id="PF00109">
    <property type="entry name" value="ketoacyl-synt"/>
    <property type="match status" value="1"/>
</dbReference>
<dbReference type="InterPro" id="IPR016039">
    <property type="entry name" value="Thiolase-like"/>
</dbReference>
<protein>
    <submittedName>
        <fullName evidence="5">Beta-ketoacyl-[acyl-carrier-protein] synthase family protein</fullName>
    </submittedName>
</protein>
<dbReference type="PANTHER" id="PTHR11712:SF320">
    <property type="entry name" value="BETA-KETOACYL SYNTHASE"/>
    <property type="match status" value="1"/>
</dbReference>
<dbReference type="CDD" id="cd00834">
    <property type="entry name" value="KAS_I_II"/>
    <property type="match status" value="1"/>
</dbReference>
<dbReference type="EMBL" id="CP080095">
    <property type="protein sequence ID" value="QYD69928.1"/>
    <property type="molecule type" value="Genomic_DNA"/>
</dbReference>
<dbReference type="Proteomes" id="UP000826462">
    <property type="component" value="Chromosome 1"/>
</dbReference>
<sequence length="405" mass="41627">MSASLSIPKAQKSKQAVYLHALGMVNALGDHVDTIAAALAAGHAPGMTTLATGIGDAFVGRVIAALDIVPPASLEPYDCRNNRLLLAALAQIAPHVDAARERYGADRIGVVLGTSTSGIDAAEAAFAHRAQAGAMPAGFDYRQTEIGAAAPFAAAALGIDGPAFTVSTACTSSAKAFVSARRLLQLQLCDAVVVGGVDSLCELTVQGFASLESTSTTRTNPMSVNRCGINVGEGAAVFLMSRDEGPVALIGCGESSDAHHISAPDPQGVGGELALRAALDDAGLAPSAIGYVNLHATATRKNDEMESQLMARVFAGGVAASGTKPYTGHQLGAAGATELGFAWLTLARERMALPRHCWDGQPDPALPRLDLVEDERYLPRGVGMRYVMSNSFAFGGSNCSLILAG</sequence>
<dbReference type="Pfam" id="PF02801">
    <property type="entry name" value="Ketoacyl-synt_C"/>
    <property type="match status" value="1"/>
</dbReference>